<protein>
    <submittedName>
        <fullName evidence="2">Heterokaryon incompatibility protein-domain-containing protein</fullName>
    </submittedName>
</protein>
<dbReference type="Proteomes" id="UP000193144">
    <property type="component" value="Unassembled WGS sequence"/>
</dbReference>
<keyword evidence="3" id="KW-1185">Reference proteome</keyword>
<feature type="domain" description="Heterokaryon incompatibility" evidence="1">
    <location>
        <begin position="75"/>
        <end position="221"/>
    </location>
</feature>
<reference evidence="2 3" key="1">
    <citation type="submission" date="2016-07" db="EMBL/GenBank/DDBJ databases">
        <title>Pervasive Adenine N6-methylation of Active Genes in Fungi.</title>
        <authorList>
            <consortium name="DOE Joint Genome Institute"/>
            <person name="Mondo S.J."/>
            <person name="Dannebaum R.O."/>
            <person name="Kuo R.C."/>
            <person name="Labutti K."/>
            <person name="Haridas S."/>
            <person name="Kuo A."/>
            <person name="Salamov A."/>
            <person name="Ahrendt S.R."/>
            <person name="Lipzen A."/>
            <person name="Sullivan W."/>
            <person name="Andreopoulos W.B."/>
            <person name="Clum A."/>
            <person name="Lindquist E."/>
            <person name="Daum C."/>
            <person name="Ramamoorthy G.K."/>
            <person name="Gryganskyi A."/>
            <person name="Culley D."/>
            <person name="Magnuson J.K."/>
            <person name="James T.Y."/>
            <person name="O'Malley M.A."/>
            <person name="Stajich J.E."/>
            <person name="Spatafora J.W."/>
            <person name="Visel A."/>
            <person name="Grigoriev I.V."/>
        </authorList>
    </citation>
    <scope>NUCLEOTIDE SEQUENCE [LARGE SCALE GENOMIC DNA]</scope>
    <source>
        <strain evidence="2 3">CBS 115471</strain>
    </source>
</reference>
<evidence type="ECO:0000313" key="3">
    <source>
        <dbReference type="Proteomes" id="UP000193144"/>
    </source>
</evidence>
<dbReference type="STRING" id="1231657.A0A1Y2A412"/>
<name>A0A1Y2A412_9PLEO</name>
<comment type="caution">
    <text evidence="2">The sequence shown here is derived from an EMBL/GenBank/DDBJ whole genome shotgun (WGS) entry which is preliminary data.</text>
</comment>
<dbReference type="PANTHER" id="PTHR33112:SF11">
    <property type="entry name" value="HETEROKARYON INCOMPATIBILITY DOMAIN-CONTAINING PROTEIN"/>
    <property type="match status" value="1"/>
</dbReference>
<dbReference type="Pfam" id="PF06985">
    <property type="entry name" value="HET"/>
    <property type="match status" value="1"/>
</dbReference>
<accession>A0A1Y2A412</accession>
<gene>
    <name evidence="2" type="ORF">BCR34DRAFT_475028</name>
</gene>
<organism evidence="2 3">
    <name type="scientific">Clohesyomyces aquaticus</name>
    <dbReference type="NCBI Taxonomy" id="1231657"/>
    <lineage>
        <taxon>Eukaryota</taxon>
        <taxon>Fungi</taxon>
        <taxon>Dikarya</taxon>
        <taxon>Ascomycota</taxon>
        <taxon>Pezizomycotina</taxon>
        <taxon>Dothideomycetes</taxon>
        <taxon>Pleosporomycetidae</taxon>
        <taxon>Pleosporales</taxon>
        <taxon>Lindgomycetaceae</taxon>
        <taxon>Clohesyomyces</taxon>
    </lineage>
</organism>
<dbReference type="AlphaFoldDB" id="A0A1Y2A412"/>
<dbReference type="EMBL" id="MCFA01000013">
    <property type="protein sequence ID" value="ORY17228.1"/>
    <property type="molecule type" value="Genomic_DNA"/>
</dbReference>
<sequence>MPENDVDRSSSSSCLTALKTKLSDCVNMHEQCQEISDGWIPTRLIDIIEYSSSCMARVVHRDAAARDQPYEALRYLTLSHMWGKYDFLVLTTSNFHQLSWEFPVSQLPRTFRDAITVACRLGLRYLWIDSLCILQDSKDDWSVESGLMHKVYMNVFCNIASSLSQCPEEGLFWERNSALAGSFTVQFQLGHYNQEFDVDLDLQETTLRHSPLYKRGWVLQESCLSPRTIHFSRFPAFECRIFLASES</sequence>
<dbReference type="OrthoDB" id="3486565at2759"/>
<dbReference type="PANTHER" id="PTHR33112">
    <property type="entry name" value="DOMAIN PROTEIN, PUTATIVE-RELATED"/>
    <property type="match status" value="1"/>
</dbReference>
<evidence type="ECO:0000259" key="1">
    <source>
        <dbReference type="Pfam" id="PF06985"/>
    </source>
</evidence>
<evidence type="ECO:0000313" key="2">
    <source>
        <dbReference type="EMBL" id="ORY17228.1"/>
    </source>
</evidence>
<dbReference type="InterPro" id="IPR010730">
    <property type="entry name" value="HET"/>
</dbReference>
<proteinExistence type="predicted"/>